<dbReference type="InterPro" id="IPR017452">
    <property type="entry name" value="GPCR_Rhodpsn_7TM"/>
</dbReference>
<organism evidence="12 13">
    <name type="scientific">Apteryx mantelli</name>
    <name type="common">North Island brown kiwi</name>
    <dbReference type="NCBI Taxonomy" id="2696672"/>
    <lineage>
        <taxon>Eukaryota</taxon>
        <taxon>Metazoa</taxon>
        <taxon>Chordata</taxon>
        <taxon>Craniata</taxon>
        <taxon>Vertebrata</taxon>
        <taxon>Euteleostomi</taxon>
        <taxon>Archelosauria</taxon>
        <taxon>Archosauria</taxon>
        <taxon>Dinosauria</taxon>
        <taxon>Saurischia</taxon>
        <taxon>Theropoda</taxon>
        <taxon>Coelurosauria</taxon>
        <taxon>Aves</taxon>
        <taxon>Palaeognathae</taxon>
        <taxon>Apterygiformes</taxon>
        <taxon>Apterygidae</taxon>
        <taxon>Apteryx</taxon>
    </lineage>
</organism>
<sequence length="321" mass="36050">MSGVNKTMVTEFILLGFSNLAQFQLLFFVVLLLLYMVTLLGNILIILITTVDPALHSPMYFFLRNLSLLEICLTLVVVPQLLSNLLAEKKSISFLGCMAQMFFSFSFGTVECFLLAAMAYDRYVAICNPLRYTNIMNRRVCIQVMVALWLSGIPVGTVQITLLFSLPFCGPNEVNHFFCDGPPLLELVCADTSLFETYVLTGTVIGIMCPFVLILVSYACILHTVLKMKSAAGRHKAFSTCSSHLIVVTLLYGTGILAYLQPKSDYFPDIKKFLALSYTVITPTLNPIIYSLRNREMKESLWRTLRRKTAKTPSFITHVLL</sequence>
<dbReference type="Proteomes" id="UP001652627">
    <property type="component" value="Unplaced"/>
</dbReference>
<keyword evidence="5 10" id="KW-0552">Olfaction</keyword>
<comment type="similarity">
    <text evidence="9">Belongs to the G-protein coupled receptor 1 family.</text>
</comment>
<evidence type="ECO:0000313" key="12">
    <source>
        <dbReference type="Proteomes" id="UP001652627"/>
    </source>
</evidence>
<keyword evidence="3 10" id="KW-0716">Sensory transduction</keyword>
<dbReference type="GeneID" id="136996256"/>
<keyword evidence="8 9" id="KW-0807">Transducer</keyword>
<feature type="transmembrane region" description="Helical" evidence="10">
    <location>
        <begin position="204"/>
        <end position="226"/>
    </location>
</feature>
<dbReference type="Gene3D" id="1.20.1070.10">
    <property type="entry name" value="Rhodopsin 7-helix transmembrane proteins"/>
    <property type="match status" value="1"/>
</dbReference>
<feature type="transmembrane region" description="Helical" evidence="10">
    <location>
        <begin position="238"/>
        <end position="261"/>
    </location>
</feature>
<keyword evidence="9" id="KW-0297">G-protein coupled receptor</keyword>
<name>A0ABM4G7V5_9AVES</name>
<dbReference type="PRINTS" id="PR00245">
    <property type="entry name" value="OLFACTORYR"/>
</dbReference>
<accession>A0ABM4G7V5</accession>
<proteinExistence type="inferred from homology"/>
<feature type="transmembrane region" description="Helical" evidence="10">
    <location>
        <begin position="140"/>
        <end position="164"/>
    </location>
</feature>
<evidence type="ECO:0000256" key="5">
    <source>
        <dbReference type="ARBA" id="ARBA00022725"/>
    </source>
</evidence>
<keyword evidence="12" id="KW-1185">Reference proteome</keyword>
<gene>
    <name evidence="13" type="primary">LOC136996256</name>
</gene>
<keyword evidence="4 9" id="KW-0812">Transmembrane</keyword>
<evidence type="ECO:0000256" key="3">
    <source>
        <dbReference type="ARBA" id="ARBA00022606"/>
    </source>
</evidence>
<feature type="domain" description="G-protein coupled receptors family 1 profile" evidence="11">
    <location>
        <begin position="41"/>
        <end position="290"/>
    </location>
</feature>
<dbReference type="Pfam" id="PF13853">
    <property type="entry name" value="7tm_4"/>
    <property type="match status" value="1"/>
</dbReference>
<dbReference type="InterPro" id="IPR000276">
    <property type="entry name" value="GPCR_Rhodpsn"/>
</dbReference>
<protein>
    <recommendedName>
        <fullName evidence="10">Olfactory receptor</fullName>
    </recommendedName>
</protein>
<evidence type="ECO:0000256" key="7">
    <source>
        <dbReference type="ARBA" id="ARBA00023136"/>
    </source>
</evidence>
<evidence type="ECO:0000256" key="9">
    <source>
        <dbReference type="RuleBase" id="RU000688"/>
    </source>
</evidence>
<evidence type="ECO:0000256" key="6">
    <source>
        <dbReference type="ARBA" id="ARBA00022989"/>
    </source>
</evidence>
<evidence type="ECO:0000313" key="13">
    <source>
        <dbReference type="RefSeq" id="XP_067173288.1"/>
    </source>
</evidence>
<evidence type="ECO:0000256" key="1">
    <source>
        <dbReference type="ARBA" id="ARBA00004651"/>
    </source>
</evidence>
<dbReference type="CDD" id="cd15225">
    <property type="entry name" value="7tmA_OR10A-like"/>
    <property type="match status" value="1"/>
</dbReference>
<evidence type="ECO:0000256" key="2">
    <source>
        <dbReference type="ARBA" id="ARBA00022475"/>
    </source>
</evidence>
<feature type="transmembrane region" description="Helical" evidence="10">
    <location>
        <begin position="102"/>
        <end position="120"/>
    </location>
</feature>
<feature type="transmembrane region" description="Helical" evidence="10">
    <location>
        <begin position="25"/>
        <end position="49"/>
    </location>
</feature>
<evidence type="ECO:0000259" key="11">
    <source>
        <dbReference type="PROSITE" id="PS50262"/>
    </source>
</evidence>
<keyword evidence="2 10" id="KW-1003">Cell membrane</keyword>
<dbReference type="SUPFAM" id="SSF81321">
    <property type="entry name" value="Family A G protein-coupled receptor-like"/>
    <property type="match status" value="1"/>
</dbReference>
<dbReference type="PROSITE" id="PS00237">
    <property type="entry name" value="G_PROTEIN_RECEP_F1_1"/>
    <property type="match status" value="1"/>
</dbReference>
<keyword evidence="7 10" id="KW-0472">Membrane</keyword>
<dbReference type="PRINTS" id="PR00237">
    <property type="entry name" value="GPCRRHODOPSN"/>
</dbReference>
<comment type="subcellular location">
    <subcellularLocation>
        <location evidence="1 10">Cell membrane</location>
        <topology evidence="1 10">Multi-pass membrane protein</topology>
    </subcellularLocation>
</comment>
<dbReference type="PROSITE" id="PS50262">
    <property type="entry name" value="G_PROTEIN_RECEP_F1_2"/>
    <property type="match status" value="1"/>
</dbReference>
<keyword evidence="6 10" id="KW-1133">Transmembrane helix</keyword>
<feature type="transmembrane region" description="Helical" evidence="10">
    <location>
        <begin position="273"/>
        <end position="292"/>
    </location>
</feature>
<reference evidence="13" key="1">
    <citation type="submission" date="2025-08" db="UniProtKB">
        <authorList>
            <consortium name="RefSeq"/>
        </authorList>
    </citation>
    <scope>IDENTIFICATION</scope>
    <source>
        <tissue evidence="13">Blood</tissue>
    </source>
</reference>
<dbReference type="RefSeq" id="XP_067173288.1">
    <property type="nucleotide sequence ID" value="XM_067317187.1"/>
</dbReference>
<evidence type="ECO:0000256" key="4">
    <source>
        <dbReference type="ARBA" id="ARBA00022692"/>
    </source>
</evidence>
<dbReference type="InterPro" id="IPR000725">
    <property type="entry name" value="Olfact_rcpt"/>
</dbReference>
<evidence type="ECO:0000256" key="10">
    <source>
        <dbReference type="RuleBase" id="RU363047"/>
    </source>
</evidence>
<feature type="transmembrane region" description="Helical" evidence="10">
    <location>
        <begin position="61"/>
        <end position="82"/>
    </location>
</feature>
<keyword evidence="9" id="KW-0675">Receptor</keyword>
<dbReference type="PANTHER" id="PTHR26453">
    <property type="entry name" value="OLFACTORY RECEPTOR"/>
    <property type="match status" value="1"/>
</dbReference>
<evidence type="ECO:0000256" key="8">
    <source>
        <dbReference type="ARBA" id="ARBA00023224"/>
    </source>
</evidence>